<dbReference type="AlphaFoldDB" id="A0A918E0M8"/>
<feature type="transmembrane region" description="Helical" evidence="2">
    <location>
        <begin position="93"/>
        <end position="119"/>
    </location>
</feature>
<organism evidence="3 4">
    <name type="scientific">Wenjunlia tyrosinilytica</name>
    <dbReference type="NCBI Taxonomy" id="1544741"/>
    <lineage>
        <taxon>Bacteria</taxon>
        <taxon>Bacillati</taxon>
        <taxon>Actinomycetota</taxon>
        <taxon>Actinomycetes</taxon>
        <taxon>Kitasatosporales</taxon>
        <taxon>Streptomycetaceae</taxon>
        <taxon>Wenjunlia</taxon>
    </lineage>
</organism>
<feature type="transmembrane region" description="Helical" evidence="2">
    <location>
        <begin position="52"/>
        <end position="73"/>
    </location>
</feature>
<gene>
    <name evidence="3" type="ORF">GCM10012280_46810</name>
</gene>
<comment type="caution">
    <text evidence="3">The sequence shown here is derived from an EMBL/GenBank/DDBJ whole genome shotgun (WGS) entry which is preliminary data.</text>
</comment>
<dbReference type="Proteomes" id="UP000641932">
    <property type="component" value="Unassembled WGS sequence"/>
</dbReference>
<reference evidence="3" key="1">
    <citation type="journal article" date="2014" name="Int. J. Syst. Evol. Microbiol.">
        <title>Complete genome sequence of Corynebacterium casei LMG S-19264T (=DSM 44701T), isolated from a smear-ripened cheese.</title>
        <authorList>
            <consortium name="US DOE Joint Genome Institute (JGI-PGF)"/>
            <person name="Walter F."/>
            <person name="Albersmeier A."/>
            <person name="Kalinowski J."/>
            <person name="Ruckert C."/>
        </authorList>
    </citation>
    <scope>NUCLEOTIDE SEQUENCE</scope>
    <source>
        <strain evidence="3">CGMCC 4.7201</strain>
    </source>
</reference>
<feature type="transmembrane region" description="Helical" evidence="2">
    <location>
        <begin position="243"/>
        <end position="273"/>
    </location>
</feature>
<evidence type="ECO:0000313" key="3">
    <source>
        <dbReference type="EMBL" id="GGO93698.1"/>
    </source>
</evidence>
<name>A0A918E0M8_9ACTN</name>
<feature type="transmembrane region" description="Helical" evidence="2">
    <location>
        <begin position="374"/>
        <end position="393"/>
    </location>
</feature>
<evidence type="ECO:0000256" key="1">
    <source>
        <dbReference type="SAM" id="MobiDB-lite"/>
    </source>
</evidence>
<keyword evidence="2" id="KW-0472">Membrane</keyword>
<accession>A0A918E0M8</accession>
<keyword evidence="4" id="KW-1185">Reference proteome</keyword>
<feature type="transmembrane region" description="Helical" evidence="2">
    <location>
        <begin position="203"/>
        <end position="223"/>
    </location>
</feature>
<dbReference type="EMBL" id="BMMS01000021">
    <property type="protein sequence ID" value="GGO93698.1"/>
    <property type="molecule type" value="Genomic_DNA"/>
</dbReference>
<feature type="region of interest" description="Disordered" evidence="1">
    <location>
        <begin position="170"/>
        <end position="199"/>
    </location>
</feature>
<feature type="transmembrane region" description="Helical" evidence="2">
    <location>
        <begin position="20"/>
        <end position="40"/>
    </location>
</feature>
<keyword evidence="2" id="KW-1133">Transmembrane helix</keyword>
<keyword evidence="2" id="KW-0812">Transmembrane</keyword>
<feature type="transmembrane region" description="Helical" evidence="2">
    <location>
        <begin position="327"/>
        <end position="347"/>
    </location>
</feature>
<feature type="transmembrane region" description="Helical" evidence="2">
    <location>
        <begin position="145"/>
        <end position="167"/>
    </location>
</feature>
<sequence>MLCLRVARGSRPTTLLRRLLLAAVSAGAGFLLLCALGYALAHPDRATGATARLLWCLVPAAAVVHLSVAVSRVEPSRELTAGLSATGYSSSRLPMLAAVATGFWCAIGSLLAFVAFLHLRGDLPTTSPLAPGQEEALGSRRTLPLGATLTLLALIPLLGAAASAVALRPRQIRPPKQRSKDDHDTHDTPATPGDQEAGLPSGLPWGVVLAFAGLALELYAGHWEHVVPRAGVNLPSTVGTVSTAMLIGWVVTAAGFVVAGPGLVHLCGQLIAWGRPNALRLLAGRGLAAESHRLGRPVGVLCAAAFAGLATLRLWHTSARPAIDPLTVFGAVLVAVCSVATVMAAAVESRGARRPSTATLARLGAPRSLLRRAAGLRCAALIGVLAPLTWMFAELAALPMYV</sequence>
<protein>
    <submittedName>
        <fullName evidence="3">Uncharacterized protein</fullName>
    </submittedName>
</protein>
<evidence type="ECO:0000256" key="2">
    <source>
        <dbReference type="SAM" id="Phobius"/>
    </source>
</evidence>
<evidence type="ECO:0000313" key="4">
    <source>
        <dbReference type="Proteomes" id="UP000641932"/>
    </source>
</evidence>
<feature type="transmembrane region" description="Helical" evidence="2">
    <location>
        <begin position="294"/>
        <end position="315"/>
    </location>
</feature>
<proteinExistence type="predicted"/>
<dbReference type="RefSeq" id="WP_189133752.1">
    <property type="nucleotide sequence ID" value="NZ_BMMS01000021.1"/>
</dbReference>
<reference evidence="3" key="2">
    <citation type="submission" date="2020-09" db="EMBL/GenBank/DDBJ databases">
        <authorList>
            <person name="Sun Q."/>
            <person name="Zhou Y."/>
        </authorList>
    </citation>
    <scope>NUCLEOTIDE SEQUENCE</scope>
    <source>
        <strain evidence="3">CGMCC 4.7201</strain>
    </source>
</reference>
<feature type="compositionally biased region" description="Basic and acidic residues" evidence="1">
    <location>
        <begin position="178"/>
        <end position="187"/>
    </location>
</feature>